<organism evidence="2 3">
    <name type="scientific">Propioniciclava sinopodophylli</name>
    <dbReference type="NCBI Taxonomy" id="1837344"/>
    <lineage>
        <taxon>Bacteria</taxon>
        <taxon>Bacillati</taxon>
        <taxon>Actinomycetota</taxon>
        <taxon>Actinomycetes</taxon>
        <taxon>Propionibacteriales</taxon>
        <taxon>Propionibacteriaceae</taxon>
        <taxon>Propioniciclava</taxon>
    </lineage>
</organism>
<gene>
    <name evidence="2" type="ORF">ET989_08200</name>
</gene>
<sequence length="88" mass="10104">MREVDCRFVEERVHQFLDGELTEREADELRHHIDACAHCLDETDLIDALRKLVRRACACPPAPETLRLRVVTQIHTVRFTVVEGPGTP</sequence>
<keyword evidence="3" id="KW-1185">Reference proteome</keyword>
<dbReference type="AlphaFoldDB" id="A0A4Q9KEW9"/>
<comment type="caution">
    <text evidence="2">The sequence shown here is derived from an EMBL/GenBank/DDBJ whole genome shotgun (WGS) entry which is preliminary data.</text>
</comment>
<reference evidence="2 3" key="1">
    <citation type="submission" date="2019-01" db="EMBL/GenBank/DDBJ databases">
        <title>Lactibacter flavus gen. nov., sp. nov., a novel bacterium of the family Propionibacteriaceae isolated from raw milk and dairy products.</title>
        <authorList>
            <person name="Huptas C."/>
            <person name="Wenning M."/>
            <person name="Breitenwieser F."/>
            <person name="Doll E."/>
            <person name="Von Neubeck M."/>
            <person name="Busse H.-J."/>
            <person name="Scherer S."/>
        </authorList>
    </citation>
    <scope>NUCLEOTIDE SEQUENCE [LARGE SCALE GENOMIC DNA]</scope>
    <source>
        <strain evidence="2 3">KCTC 33808</strain>
    </source>
</reference>
<accession>A0A4Q9KEW9</accession>
<protein>
    <submittedName>
        <fullName evidence="2">Mycothiol system anti-sigma-R factor</fullName>
    </submittedName>
</protein>
<dbReference type="EMBL" id="SDMQ01000007">
    <property type="protein sequence ID" value="TBT84638.1"/>
    <property type="molecule type" value="Genomic_DNA"/>
</dbReference>
<feature type="domain" description="Putative zinc-finger" evidence="1">
    <location>
        <begin position="6"/>
        <end position="39"/>
    </location>
</feature>
<dbReference type="Pfam" id="PF13490">
    <property type="entry name" value="zf-HC2"/>
    <property type="match status" value="1"/>
</dbReference>
<proteinExistence type="predicted"/>
<dbReference type="OrthoDB" id="3267840at2"/>
<dbReference type="Proteomes" id="UP000292373">
    <property type="component" value="Unassembled WGS sequence"/>
</dbReference>
<evidence type="ECO:0000313" key="2">
    <source>
        <dbReference type="EMBL" id="TBT84638.1"/>
    </source>
</evidence>
<dbReference type="RefSeq" id="WP_131168062.1">
    <property type="nucleotide sequence ID" value="NZ_SDMQ01000007.1"/>
</dbReference>
<dbReference type="InterPro" id="IPR024020">
    <property type="entry name" value="Anit_sigma_mycothiol_RsrA"/>
</dbReference>
<name>A0A4Q9KEW9_9ACTN</name>
<dbReference type="NCBIfam" id="TIGR03988">
    <property type="entry name" value="antisig_RsrA"/>
    <property type="match status" value="1"/>
</dbReference>
<dbReference type="InterPro" id="IPR027383">
    <property type="entry name" value="Znf_put"/>
</dbReference>
<evidence type="ECO:0000313" key="3">
    <source>
        <dbReference type="Proteomes" id="UP000292373"/>
    </source>
</evidence>
<evidence type="ECO:0000259" key="1">
    <source>
        <dbReference type="Pfam" id="PF13490"/>
    </source>
</evidence>